<evidence type="ECO:0000313" key="2">
    <source>
        <dbReference type="Proteomes" id="UP000014974"/>
    </source>
</evidence>
<proteinExistence type="predicted"/>
<comment type="caution">
    <text evidence="1">The sequence shown here is derived from an EMBL/GenBank/DDBJ whole genome shotgun (WGS) entry which is preliminary data.</text>
</comment>
<evidence type="ECO:0000313" key="1">
    <source>
        <dbReference type="EMBL" id="EPR67272.1"/>
    </source>
</evidence>
<accession>S7VCJ7</accession>
<protein>
    <submittedName>
        <fullName evidence="1">Uncharacterized protein</fullName>
    </submittedName>
</protein>
<gene>
    <name evidence="1" type="ORF">ADICYQ_3712</name>
</gene>
<name>S7VCJ7_9BACT</name>
<sequence>MHLILDNVKVVNGDKNERELFFAQRIVHFDVADFFFPEQTFTAVNFFFDANHELFNFS</sequence>
<reference evidence="1 2" key="1">
    <citation type="journal article" date="2013" name="Genome Announc.">
        <title>Draft Genome Sequence of Cyclobacterium qasimii Strain M12-11BT, Isolated from Arctic Marine Sediment.</title>
        <authorList>
            <person name="Shivaji S."/>
            <person name="Ara S."/>
            <person name="Singh A."/>
            <person name="Kumar Pinnaka A."/>
        </authorList>
    </citation>
    <scope>NUCLEOTIDE SEQUENCE [LARGE SCALE GENOMIC DNA]</scope>
    <source>
        <strain evidence="1 2">M12-11B</strain>
    </source>
</reference>
<organism evidence="1 2">
    <name type="scientific">Cyclobacterium qasimii M12-11B</name>
    <dbReference type="NCBI Taxonomy" id="641524"/>
    <lineage>
        <taxon>Bacteria</taxon>
        <taxon>Pseudomonadati</taxon>
        <taxon>Bacteroidota</taxon>
        <taxon>Cytophagia</taxon>
        <taxon>Cytophagales</taxon>
        <taxon>Cyclobacteriaceae</taxon>
        <taxon>Cyclobacterium</taxon>
    </lineage>
</organism>
<dbReference type="EMBL" id="ATNM01000133">
    <property type="protein sequence ID" value="EPR67272.1"/>
    <property type="molecule type" value="Genomic_DNA"/>
</dbReference>
<dbReference type="Proteomes" id="UP000014974">
    <property type="component" value="Unassembled WGS sequence"/>
</dbReference>
<dbReference type="AlphaFoldDB" id="S7VCJ7"/>